<proteinExistence type="predicted"/>
<dbReference type="PANTHER" id="PTHR15852">
    <property type="entry name" value="PLASTID TRANSCRIPTIONALLY ACTIVE PROTEIN"/>
    <property type="match status" value="1"/>
</dbReference>
<accession>A0A067K9F5</accession>
<sequence length="174" mass="19339">MAAAAATLATQLRLNVEAGNYSNSNSKEKNGDFTPERIARTPKNHSLPYLSLAKPSWVSNVRKEIRKKPNPPCVVCKGSGRVDCHYCSGKGRTNLVHLPMLPKGEWPKWCRTCGGSGLSYCSRCLGTGEYRYIMGFHFMKMDSDDTQALQEHQSRYIKGHLTAADQLLNGDQFA</sequence>
<evidence type="ECO:0000313" key="2">
    <source>
        <dbReference type="Proteomes" id="UP000027138"/>
    </source>
</evidence>
<protein>
    <submittedName>
        <fullName evidence="1">Uncharacterized protein</fullName>
    </submittedName>
</protein>
<organism evidence="1 2">
    <name type="scientific">Jatropha curcas</name>
    <name type="common">Barbados nut</name>
    <dbReference type="NCBI Taxonomy" id="180498"/>
    <lineage>
        <taxon>Eukaryota</taxon>
        <taxon>Viridiplantae</taxon>
        <taxon>Streptophyta</taxon>
        <taxon>Embryophyta</taxon>
        <taxon>Tracheophyta</taxon>
        <taxon>Spermatophyta</taxon>
        <taxon>Magnoliopsida</taxon>
        <taxon>eudicotyledons</taxon>
        <taxon>Gunneridae</taxon>
        <taxon>Pentapetalae</taxon>
        <taxon>rosids</taxon>
        <taxon>fabids</taxon>
        <taxon>Malpighiales</taxon>
        <taxon>Euphorbiaceae</taxon>
        <taxon>Crotonoideae</taxon>
        <taxon>Jatropheae</taxon>
        <taxon>Jatropha</taxon>
    </lineage>
</organism>
<name>A0A067K9F5_JATCU</name>
<dbReference type="EMBL" id="KK914782">
    <property type="protein sequence ID" value="KDP28920.1"/>
    <property type="molecule type" value="Genomic_DNA"/>
</dbReference>
<dbReference type="AlphaFoldDB" id="A0A067K9F5"/>
<keyword evidence="2" id="KW-1185">Reference proteome</keyword>
<evidence type="ECO:0000313" key="1">
    <source>
        <dbReference type="EMBL" id="KDP28920.1"/>
    </source>
</evidence>
<gene>
    <name evidence="1" type="ORF">JCGZ_14691</name>
</gene>
<dbReference type="Proteomes" id="UP000027138">
    <property type="component" value="Unassembled WGS sequence"/>
</dbReference>
<dbReference type="PANTHER" id="PTHR15852:SF54">
    <property type="entry name" value="PROTEIN SSUH2 HOMOLOG"/>
    <property type="match status" value="1"/>
</dbReference>
<dbReference type="OrthoDB" id="3355217at2759"/>
<dbReference type="InterPro" id="IPR036410">
    <property type="entry name" value="HSP_DnaJ_Cys-rich_dom_sf"/>
</dbReference>
<reference evidence="1 2" key="1">
    <citation type="journal article" date="2014" name="PLoS ONE">
        <title>Global Analysis of Gene Expression Profiles in Physic Nut (Jatropha curcas L.) Seedlings Exposed to Salt Stress.</title>
        <authorList>
            <person name="Zhang L."/>
            <person name="Zhang C."/>
            <person name="Wu P."/>
            <person name="Chen Y."/>
            <person name="Li M."/>
            <person name="Jiang H."/>
            <person name="Wu G."/>
        </authorList>
    </citation>
    <scope>NUCLEOTIDE SEQUENCE [LARGE SCALE GENOMIC DNA]</scope>
    <source>
        <strain evidence="2">cv. GZQX0401</strain>
        <tissue evidence="1">Young leaves</tissue>
    </source>
</reference>
<dbReference type="SUPFAM" id="SSF57938">
    <property type="entry name" value="DnaJ/Hsp40 cysteine-rich domain"/>
    <property type="match status" value="1"/>
</dbReference>